<proteinExistence type="predicted"/>
<organism evidence="1 2">
    <name type="scientific">Tagetes erecta</name>
    <name type="common">African marigold</name>
    <dbReference type="NCBI Taxonomy" id="13708"/>
    <lineage>
        <taxon>Eukaryota</taxon>
        <taxon>Viridiplantae</taxon>
        <taxon>Streptophyta</taxon>
        <taxon>Embryophyta</taxon>
        <taxon>Tracheophyta</taxon>
        <taxon>Spermatophyta</taxon>
        <taxon>Magnoliopsida</taxon>
        <taxon>eudicotyledons</taxon>
        <taxon>Gunneridae</taxon>
        <taxon>Pentapetalae</taxon>
        <taxon>asterids</taxon>
        <taxon>campanulids</taxon>
        <taxon>Asterales</taxon>
        <taxon>Asteraceae</taxon>
        <taxon>Asteroideae</taxon>
        <taxon>Heliantheae alliance</taxon>
        <taxon>Tageteae</taxon>
        <taxon>Tagetes</taxon>
    </lineage>
</organism>
<sequence length="67" mass="7624">MEYCSCGKPAVLRTSWTTRNHGRCFYGYPDKDQSICQRSADIIPGLLRSKNRAEAKARKLKMCLLVS</sequence>
<dbReference type="Proteomes" id="UP001229421">
    <property type="component" value="Unassembled WGS sequence"/>
</dbReference>
<reference evidence="1" key="1">
    <citation type="journal article" date="2023" name="bioRxiv">
        <title>Improved chromosome-level genome assembly for marigold (Tagetes erecta).</title>
        <authorList>
            <person name="Jiang F."/>
            <person name="Yuan L."/>
            <person name="Wang S."/>
            <person name="Wang H."/>
            <person name="Xu D."/>
            <person name="Wang A."/>
            <person name="Fan W."/>
        </authorList>
    </citation>
    <scope>NUCLEOTIDE SEQUENCE</scope>
    <source>
        <strain evidence="1">WSJ</strain>
        <tissue evidence="1">Leaf</tissue>
    </source>
</reference>
<comment type="caution">
    <text evidence="1">The sequence shown here is derived from an EMBL/GenBank/DDBJ whole genome shotgun (WGS) entry which is preliminary data.</text>
</comment>
<accession>A0AAD8L5K3</accession>
<name>A0AAD8L5K3_TARER</name>
<keyword evidence="2" id="KW-1185">Reference proteome</keyword>
<evidence type="ECO:0000313" key="1">
    <source>
        <dbReference type="EMBL" id="KAK1431665.1"/>
    </source>
</evidence>
<dbReference type="EMBL" id="JAUHHV010000002">
    <property type="protein sequence ID" value="KAK1431665.1"/>
    <property type="molecule type" value="Genomic_DNA"/>
</dbReference>
<gene>
    <name evidence="1" type="ORF">QVD17_08192</name>
</gene>
<evidence type="ECO:0000313" key="2">
    <source>
        <dbReference type="Proteomes" id="UP001229421"/>
    </source>
</evidence>
<protein>
    <submittedName>
        <fullName evidence="1">Uncharacterized protein</fullName>
    </submittedName>
</protein>
<dbReference type="AlphaFoldDB" id="A0AAD8L5K3"/>